<dbReference type="Proteomes" id="UP001382904">
    <property type="component" value="Unassembled WGS sequence"/>
</dbReference>
<comment type="caution">
    <text evidence="2">The sequence shown here is derived from an EMBL/GenBank/DDBJ whole genome shotgun (WGS) entry which is preliminary data.</text>
</comment>
<organism evidence="2 3">
    <name type="scientific">Streptomyces caledonius</name>
    <dbReference type="NCBI Taxonomy" id="3134107"/>
    <lineage>
        <taxon>Bacteria</taxon>
        <taxon>Bacillati</taxon>
        <taxon>Actinomycetota</taxon>
        <taxon>Actinomycetes</taxon>
        <taxon>Kitasatosporales</taxon>
        <taxon>Streptomycetaceae</taxon>
        <taxon>Streptomyces</taxon>
    </lineage>
</organism>
<name>A0ABU8U9S1_9ACTN</name>
<keyword evidence="3" id="KW-1185">Reference proteome</keyword>
<evidence type="ECO:0000313" key="3">
    <source>
        <dbReference type="Proteomes" id="UP001382904"/>
    </source>
</evidence>
<accession>A0ABU8U9S1</accession>
<dbReference type="EMBL" id="JBBKAM010000002">
    <property type="protein sequence ID" value="MEJ8643868.1"/>
    <property type="molecule type" value="Genomic_DNA"/>
</dbReference>
<proteinExistence type="predicted"/>
<feature type="region of interest" description="Disordered" evidence="1">
    <location>
        <begin position="216"/>
        <end position="252"/>
    </location>
</feature>
<evidence type="ECO:0000256" key="1">
    <source>
        <dbReference type="SAM" id="MobiDB-lite"/>
    </source>
</evidence>
<protein>
    <submittedName>
        <fullName evidence="2">Uncharacterized protein</fullName>
    </submittedName>
</protein>
<sequence length="252" mass="26386">MSNPYKAALDVLRDLRNEVRLLVDHGGICGADYRDELLGRYTPLNAYTSIGPPAQRIAETIALIEAGVLTVLGPGARFGADEASGRFSAGSLRVGGDPVTARVLVEARLPEPDLARTEDPLLGYLRDTGQCTEYVIDDEHRPLRTGGVAVTERPYRLLDASGAAHPRRFAYGVPTEGVHWVTAAGARPGVDSVILGDSDAMARSILALAALPGEPAGARAVGQGPAAGQGPAGPPDPHPDPDPCLESLTRSM</sequence>
<gene>
    <name evidence="2" type="ORF">WKI68_25860</name>
</gene>
<evidence type="ECO:0000313" key="2">
    <source>
        <dbReference type="EMBL" id="MEJ8643868.1"/>
    </source>
</evidence>
<reference evidence="2 3" key="1">
    <citation type="submission" date="2024-03" db="EMBL/GenBank/DDBJ databases">
        <title>Novel Streptomyces species of biotechnological and ecological value are a feature of Machair soil.</title>
        <authorList>
            <person name="Prole J.R."/>
            <person name="Goodfellow M."/>
            <person name="Allenby N."/>
            <person name="Ward A.C."/>
        </authorList>
    </citation>
    <scope>NUCLEOTIDE SEQUENCE [LARGE SCALE GENOMIC DNA]</scope>
    <source>
        <strain evidence="2 3">MS1.HAVA.3</strain>
    </source>
</reference>